<dbReference type="EMBL" id="BMAW01020727">
    <property type="protein sequence ID" value="GFT69711.1"/>
    <property type="molecule type" value="Genomic_DNA"/>
</dbReference>
<reference evidence="1" key="1">
    <citation type="submission" date="2020-08" db="EMBL/GenBank/DDBJ databases">
        <title>Multicomponent nature underlies the extraordinary mechanical properties of spider dragline silk.</title>
        <authorList>
            <person name="Kono N."/>
            <person name="Nakamura H."/>
            <person name="Mori M."/>
            <person name="Yoshida Y."/>
            <person name="Ohtoshi R."/>
            <person name="Malay A.D."/>
            <person name="Moran D.A.P."/>
            <person name="Tomita M."/>
            <person name="Numata K."/>
            <person name="Arakawa K."/>
        </authorList>
    </citation>
    <scope>NUCLEOTIDE SEQUENCE</scope>
</reference>
<keyword evidence="2" id="KW-1185">Reference proteome</keyword>
<gene>
    <name evidence="1" type="ORF">NPIL_316881</name>
</gene>
<proteinExistence type="predicted"/>
<organism evidence="1 2">
    <name type="scientific">Nephila pilipes</name>
    <name type="common">Giant wood spider</name>
    <name type="synonym">Nephila maculata</name>
    <dbReference type="NCBI Taxonomy" id="299642"/>
    <lineage>
        <taxon>Eukaryota</taxon>
        <taxon>Metazoa</taxon>
        <taxon>Ecdysozoa</taxon>
        <taxon>Arthropoda</taxon>
        <taxon>Chelicerata</taxon>
        <taxon>Arachnida</taxon>
        <taxon>Araneae</taxon>
        <taxon>Araneomorphae</taxon>
        <taxon>Entelegynae</taxon>
        <taxon>Araneoidea</taxon>
        <taxon>Nephilidae</taxon>
        <taxon>Nephila</taxon>
    </lineage>
</organism>
<dbReference type="Proteomes" id="UP000887013">
    <property type="component" value="Unassembled WGS sequence"/>
</dbReference>
<sequence length="100" mass="11378">MKTKKGCPPPTTPCLQAIRTLPCILIVGTTQQRKGNRGSGTVPWRLFQYVTFDKWVLPLLFSPRVDKMQQVASLSSKRWKIKVLVQCIPKLRSSYDESIS</sequence>
<name>A0A8X6PGS0_NEPPI</name>
<evidence type="ECO:0000313" key="2">
    <source>
        <dbReference type="Proteomes" id="UP000887013"/>
    </source>
</evidence>
<evidence type="ECO:0000313" key="1">
    <source>
        <dbReference type="EMBL" id="GFT69711.1"/>
    </source>
</evidence>
<protein>
    <submittedName>
        <fullName evidence="1">Uncharacterized protein</fullName>
    </submittedName>
</protein>
<dbReference type="AlphaFoldDB" id="A0A8X6PGS0"/>
<accession>A0A8X6PGS0</accession>
<comment type="caution">
    <text evidence="1">The sequence shown here is derived from an EMBL/GenBank/DDBJ whole genome shotgun (WGS) entry which is preliminary data.</text>
</comment>